<dbReference type="AlphaFoldDB" id="A0AAT9GRC3"/>
<feature type="binding site" evidence="10">
    <location>
        <position position="69"/>
    </location>
    <ligand>
        <name>Mg(2+)</name>
        <dbReference type="ChEBI" id="CHEBI:18420"/>
    </ligand>
</feature>
<dbReference type="Gene3D" id="3.90.950.10">
    <property type="match status" value="1"/>
</dbReference>
<dbReference type="EC" id="3.6.1.66" evidence="10"/>
<evidence type="ECO:0000313" key="12">
    <source>
        <dbReference type="EMBL" id="BFH73413.1"/>
    </source>
</evidence>
<evidence type="ECO:0000256" key="6">
    <source>
        <dbReference type="ARBA" id="ARBA00022842"/>
    </source>
</evidence>
<keyword evidence="6 10" id="KW-0460">Magnesium</keyword>
<dbReference type="InterPro" id="IPR002637">
    <property type="entry name" value="RdgB/HAM1"/>
</dbReference>
<comment type="similarity">
    <text evidence="1 10 11">Belongs to the HAM1 NTPase family.</text>
</comment>
<keyword evidence="5 10" id="KW-0378">Hydrolase</keyword>
<comment type="catalytic activity">
    <reaction evidence="8 10">
        <text>dITP + H2O = dIMP + diphosphate + H(+)</text>
        <dbReference type="Rhea" id="RHEA:28342"/>
        <dbReference type="ChEBI" id="CHEBI:15377"/>
        <dbReference type="ChEBI" id="CHEBI:15378"/>
        <dbReference type="ChEBI" id="CHEBI:33019"/>
        <dbReference type="ChEBI" id="CHEBI:61194"/>
        <dbReference type="ChEBI" id="CHEBI:61382"/>
        <dbReference type="EC" id="3.6.1.66"/>
    </reaction>
</comment>
<evidence type="ECO:0000256" key="3">
    <source>
        <dbReference type="ARBA" id="ARBA00022723"/>
    </source>
</evidence>
<comment type="subunit">
    <text evidence="2 10">Homodimer.</text>
</comment>
<dbReference type="GO" id="GO:0009146">
    <property type="term" value="P:purine nucleoside triphosphate catabolic process"/>
    <property type="evidence" value="ECO:0007669"/>
    <property type="project" value="UniProtKB-UniRule"/>
</dbReference>
<feature type="binding site" evidence="10">
    <location>
        <begin position="172"/>
        <end position="173"/>
    </location>
    <ligand>
        <name>substrate</name>
    </ligand>
</feature>
<organism evidence="12">
    <name type="scientific">Sulfurisphaera javensis</name>
    <dbReference type="NCBI Taxonomy" id="2049879"/>
    <lineage>
        <taxon>Archaea</taxon>
        <taxon>Thermoproteota</taxon>
        <taxon>Thermoprotei</taxon>
        <taxon>Sulfolobales</taxon>
        <taxon>Sulfolobaceae</taxon>
        <taxon>Sulfurisphaera</taxon>
    </lineage>
</organism>
<protein>
    <recommendedName>
        <fullName evidence="10">dITP/XTP pyrophosphatase</fullName>
        <ecNumber evidence="10">3.6.1.66</ecNumber>
    </recommendedName>
    <alternativeName>
        <fullName evidence="10">Non-canonical purine NTP pyrophosphatase</fullName>
    </alternativeName>
    <alternativeName>
        <fullName evidence="10">Non-standard purine NTP pyrophosphatase</fullName>
    </alternativeName>
    <alternativeName>
        <fullName evidence="10">Nucleoside-triphosphate diphosphatase</fullName>
    </alternativeName>
    <alternativeName>
        <fullName evidence="10">Nucleoside-triphosphate pyrophosphatase</fullName>
        <shortName evidence="10">NTPase</shortName>
    </alternativeName>
</protein>
<name>A0AAT9GRC3_9CREN</name>
<feature type="binding site" evidence="10">
    <location>
        <begin position="11"/>
        <end position="16"/>
    </location>
    <ligand>
        <name>substrate</name>
    </ligand>
</feature>
<dbReference type="GO" id="GO:0036220">
    <property type="term" value="F:ITP diphosphatase activity"/>
    <property type="evidence" value="ECO:0007669"/>
    <property type="project" value="UniProtKB-UniRule"/>
</dbReference>
<keyword evidence="7 10" id="KW-0546">Nucleotide metabolism</keyword>
<dbReference type="RefSeq" id="WP_369611555.1">
    <property type="nucleotide sequence ID" value="NZ_AP031322.1"/>
</dbReference>
<evidence type="ECO:0000256" key="11">
    <source>
        <dbReference type="RuleBase" id="RU003781"/>
    </source>
</evidence>
<dbReference type="FunFam" id="3.90.950.10:FF:000001">
    <property type="entry name" value="dITP/XTP pyrophosphatase"/>
    <property type="match status" value="1"/>
</dbReference>
<dbReference type="PANTHER" id="PTHR11067">
    <property type="entry name" value="INOSINE TRIPHOSPHATE PYROPHOSPHATASE/HAM1 PROTEIN"/>
    <property type="match status" value="1"/>
</dbReference>
<evidence type="ECO:0000256" key="7">
    <source>
        <dbReference type="ARBA" id="ARBA00023080"/>
    </source>
</evidence>
<feature type="active site" description="Proton acceptor" evidence="10">
    <location>
        <position position="69"/>
    </location>
</feature>
<feature type="binding site" evidence="10">
    <location>
        <begin position="144"/>
        <end position="147"/>
    </location>
    <ligand>
        <name>substrate</name>
    </ligand>
</feature>
<dbReference type="KEGG" id="sjv:SJAV_13570"/>
<dbReference type="GO" id="GO:0009117">
    <property type="term" value="P:nucleotide metabolic process"/>
    <property type="evidence" value="ECO:0007669"/>
    <property type="project" value="UniProtKB-KW"/>
</dbReference>
<proteinExistence type="inferred from homology"/>
<gene>
    <name evidence="12" type="ORF">SJAV_13570</name>
</gene>
<dbReference type="EMBL" id="AP031322">
    <property type="protein sequence ID" value="BFH73413.1"/>
    <property type="molecule type" value="Genomic_DNA"/>
</dbReference>
<dbReference type="InterPro" id="IPR020922">
    <property type="entry name" value="dITP/XTP_pyrophosphatase"/>
</dbReference>
<dbReference type="GO" id="GO:0046872">
    <property type="term" value="F:metal ion binding"/>
    <property type="evidence" value="ECO:0007669"/>
    <property type="project" value="UniProtKB-KW"/>
</dbReference>
<evidence type="ECO:0000256" key="5">
    <source>
        <dbReference type="ARBA" id="ARBA00022801"/>
    </source>
</evidence>
<dbReference type="NCBIfam" id="NF011396">
    <property type="entry name" value="PRK14821.1"/>
    <property type="match status" value="1"/>
</dbReference>
<feature type="binding site" evidence="10">
    <location>
        <position position="70"/>
    </location>
    <ligand>
        <name>substrate</name>
    </ligand>
</feature>
<feature type="binding site" evidence="10">
    <location>
        <position position="40"/>
    </location>
    <ligand>
        <name>Mg(2+)</name>
        <dbReference type="ChEBI" id="CHEBI:18420"/>
    </ligand>
</feature>
<dbReference type="NCBIfam" id="TIGR00042">
    <property type="entry name" value="RdgB/HAM1 family non-canonical purine NTP pyrophosphatase"/>
    <property type="match status" value="1"/>
</dbReference>
<dbReference type="GO" id="GO:0005737">
    <property type="term" value="C:cytoplasm"/>
    <property type="evidence" value="ECO:0007669"/>
    <property type="project" value="TreeGrafter"/>
</dbReference>
<comment type="cofactor">
    <cofactor evidence="10">
        <name>Mg(2+)</name>
        <dbReference type="ChEBI" id="CHEBI:18420"/>
    </cofactor>
    <text evidence="10">Binds 1 Mg(2+) ion per subunit.</text>
</comment>
<dbReference type="InterPro" id="IPR029001">
    <property type="entry name" value="ITPase-like_fam"/>
</dbReference>
<dbReference type="PANTHER" id="PTHR11067:SF9">
    <property type="entry name" value="INOSINE TRIPHOSPHATE PYROPHOSPHATASE"/>
    <property type="match status" value="1"/>
</dbReference>
<feature type="binding site" evidence="10">
    <location>
        <position position="167"/>
    </location>
    <ligand>
        <name>substrate</name>
    </ligand>
</feature>
<dbReference type="SUPFAM" id="SSF52972">
    <property type="entry name" value="ITPase-like"/>
    <property type="match status" value="1"/>
</dbReference>
<keyword evidence="3 10" id="KW-0479">Metal-binding</keyword>
<reference evidence="12" key="1">
    <citation type="submission" date="2024-03" db="EMBL/GenBank/DDBJ databases">
        <title>Complete genome sequence of Sulfurisphaera javensis strain KD-1.</title>
        <authorList>
            <person name="Sakai H."/>
            <person name="Nur N."/>
            <person name="Suwanto A."/>
            <person name="Kurosawa N."/>
        </authorList>
    </citation>
    <scope>NUCLEOTIDE SEQUENCE</scope>
    <source>
        <strain evidence="12">KD-1</strain>
    </source>
</reference>
<evidence type="ECO:0000256" key="1">
    <source>
        <dbReference type="ARBA" id="ARBA00008023"/>
    </source>
</evidence>
<comment type="function">
    <text evidence="10">Pyrophosphatase that catalyzes the hydrolysis of nucleoside triphosphates to their monophosphate derivatives, with a high preference for the non-canonical purine nucleotides XTP (xanthosine triphosphate), dITP (deoxyinosine triphosphate) and ITP. Seems to function as a house-cleaning enzyme that removes non-canonical purine nucleotides from the nucleotide pool, thus preventing their incorporation into DNA/RNA and avoiding chromosomal lesions.</text>
</comment>
<evidence type="ECO:0000256" key="2">
    <source>
        <dbReference type="ARBA" id="ARBA00011738"/>
    </source>
</evidence>
<dbReference type="GO" id="GO:0036222">
    <property type="term" value="F:XTP diphosphatase activity"/>
    <property type="evidence" value="ECO:0007669"/>
    <property type="project" value="UniProtKB-UniRule"/>
</dbReference>
<evidence type="ECO:0000256" key="4">
    <source>
        <dbReference type="ARBA" id="ARBA00022741"/>
    </source>
</evidence>
<evidence type="ECO:0000256" key="8">
    <source>
        <dbReference type="ARBA" id="ARBA00051875"/>
    </source>
</evidence>
<dbReference type="GO" id="GO:0017111">
    <property type="term" value="F:ribonucleoside triphosphate phosphatase activity"/>
    <property type="evidence" value="ECO:0007669"/>
    <property type="project" value="InterPro"/>
</dbReference>
<dbReference type="GO" id="GO:0035870">
    <property type="term" value="F:dITP diphosphatase activity"/>
    <property type="evidence" value="ECO:0007669"/>
    <property type="project" value="UniProtKB-UniRule"/>
</dbReference>
<evidence type="ECO:0000256" key="10">
    <source>
        <dbReference type="HAMAP-Rule" id="MF_01405"/>
    </source>
</evidence>
<sequence>MLKNVEISVVTSNENKFRELAELAKEYNIKLRWINLPKVEIQADSLEEIVRNSAIIAYNMIKSPLIMEDSGLFIEALNNFPGPYTNYVRRTIGLEGILKIMQGIENRNAYFMTAICYIDDKIVKVFTGKINGRISYSIRGDKGFGFDPIFIPEGEDRTFGEMNLEEKNKYSHRGKAFKEFVKFYLTYIS</sequence>
<dbReference type="GO" id="GO:0000166">
    <property type="term" value="F:nucleotide binding"/>
    <property type="evidence" value="ECO:0007669"/>
    <property type="project" value="UniProtKB-KW"/>
</dbReference>
<comment type="catalytic activity">
    <reaction evidence="10">
        <text>ITP + H2O = IMP + diphosphate + H(+)</text>
        <dbReference type="Rhea" id="RHEA:29399"/>
        <dbReference type="ChEBI" id="CHEBI:15377"/>
        <dbReference type="ChEBI" id="CHEBI:15378"/>
        <dbReference type="ChEBI" id="CHEBI:33019"/>
        <dbReference type="ChEBI" id="CHEBI:58053"/>
        <dbReference type="ChEBI" id="CHEBI:61402"/>
        <dbReference type="EC" id="3.6.1.66"/>
    </reaction>
</comment>
<dbReference type="CDD" id="cd00515">
    <property type="entry name" value="HAM1"/>
    <property type="match status" value="1"/>
</dbReference>
<dbReference type="Pfam" id="PF01725">
    <property type="entry name" value="Ham1p_like"/>
    <property type="match status" value="1"/>
</dbReference>
<comment type="catalytic activity">
    <reaction evidence="9 10">
        <text>XTP + H2O = XMP + diphosphate + H(+)</text>
        <dbReference type="Rhea" id="RHEA:28610"/>
        <dbReference type="ChEBI" id="CHEBI:15377"/>
        <dbReference type="ChEBI" id="CHEBI:15378"/>
        <dbReference type="ChEBI" id="CHEBI:33019"/>
        <dbReference type="ChEBI" id="CHEBI:57464"/>
        <dbReference type="ChEBI" id="CHEBI:61314"/>
        <dbReference type="EC" id="3.6.1.66"/>
    </reaction>
</comment>
<accession>A0AAT9GRC3</accession>
<dbReference type="HAMAP" id="MF_01405">
    <property type="entry name" value="Non_canon_purine_NTPase"/>
    <property type="match status" value="1"/>
</dbReference>
<keyword evidence="4 10" id="KW-0547">Nucleotide-binding</keyword>
<evidence type="ECO:0000256" key="9">
    <source>
        <dbReference type="ARBA" id="ARBA00052017"/>
    </source>
</evidence>
<dbReference type="GeneID" id="92354308"/>